<comment type="caution">
    <text evidence="2">The sequence shown here is derived from an EMBL/GenBank/DDBJ whole genome shotgun (WGS) entry which is preliminary data.</text>
</comment>
<gene>
    <name evidence="2" type="ORF">IAA81_05210</name>
</gene>
<accession>A0A9D9HP49</accession>
<dbReference type="InterPro" id="IPR058404">
    <property type="entry name" value="DUF8091"/>
</dbReference>
<proteinExistence type="predicted"/>
<dbReference type="Proteomes" id="UP000823638">
    <property type="component" value="Unassembled WGS sequence"/>
</dbReference>
<evidence type="ECO:0000313" key="2">
    <source>
        <dbReference type="EMBL" id="MBO8457612.1"/>
    </source>
</evidence>
<name>A0A9D9HP49_9SPIR</name>
<organism evidence="2 3">
    <name type="scientific">Candidatus Gallitreponema excrementavium</name>
    <dbReference type="NCBI Taxonomy" id="2840840"/>
    <lineage>
        <taxon>Bacteria</taxon>
        <taxon>Pseudomonadati</taxon>
        <taxon>Spirochaetota</taxon>
        <taxon>Spirochaetia</taxon>
        <taxon>Spirochaetales</taxon>
        <taxon>Candidatus Gallitreponema</taxon>
    </lineage>
</organism>
<feature type="domain" description="DUF8091" evidence="1">
    <location>
        <begin position="9"/>
        <end position="163"/>
    </location>
</feature>
<evidence type="ECO:0000259" key="1">
    <source>
        <dbReference type="Pfam" id="PF26351"/>
    </source>
</evidence>
<sequence length="222" mass="25656">MGIETYKETNLHRQLKELYSGGNEYTEIKCGNWVCDIINKDGEITEIQTRNLSALERKVRDLTRTRSVRIIHPIIEKKTIEKTDKTGTKIISRRTSPKKETPEKIFKELTRLWPYINNPNFTILLVCCDIIELRRETEEKKSRGNNYTVENKTLTNINKEITLAGKDDFLATGKIPVGKDFTISDLKKAGNKYGGYTLWVLKKADLIRETGRQGRKKTYSLV</sequence>
<dbReference type="AlphaFoldDB" id="A0A9D9HP49"/>
<dbReference type="Pfam" id="PF26351">
    <property type="entry name" value="DUF8091"/>
    <property type="match status" value="1"/>
</dbReference>
<reference evidence="2" key="1">
    <citation type="submission" date="2020-10" db="EMBL/GenBank/DDBJ databases">
        <authorList>
            <person name="Gilroy R."/>
        </authorList>
    </citation>
    <scope>NUCLEOTIDE SEQUENCE</scope>
    <source>
        <strain evidence="2">10532</strain>
    </source>
</reference>
<reference evidence="2" key="2">
    <citation type="journal article" date="2021" name="PeerJ">
        <title>Extensive microbial diversity within the chicken gut microbiome revealed by metagenomics and culture.</title>
        <authorList>
            <person name="Gilroy R."/>
            <person name="Ravi A."/>
            <person name="Getino M."/>
            <person name="Pursley I."/>
            <person name="Horton D.L."/>
            <person name="Alikhan N.F."/>
            <person name="Baker D."/>
            <person name="Gharbi K."/>
            <person name="Hall N."/>
            <person name="Watson M."/>
            <person name="Adriaenssens E.M."/>
            <person name="Foster-Nyarko E."/>
            <person name="Jarju S."/>
            <person name="Secka A."/>
            <person name="Antonio M."/>
            <person name="Oren A."/>
            <person name="Chaudhuri R.R."/>
            <person name="La Ragione R."/>
            <person name="Hildebrand F."/>
            <person name="Pallen M.J."/>
        </authorList>
    </citation>
    <scope>NUCLEOTIDE SEQUENCE</scope>
    <source>
        <strain evidence="2">10532</strain>
    </source>
</reference>
<evidence type="ECO:0000313" key="3">
    <source>
        <dbReference type="Proteomes" id="UP000823638"/>
    </source>
</evidence>
<protein>
    <recommendedName>
        <fullName evidence="1">DUF8091 domain-containing protein</fullName>
    </recommendedName>
</protein>
<dbReference type="EMBL" id="JADIMM010000070">
    <property type="protein sequence ID" value="MBO8457612.1"/>
    <property type="molecule type" value="Genomic_DNA"/>
</dbReference>